<evidence type="ECO:0000256" key="1">
    <source>
        <dbReference type="ARBA" id="ARBA00008571"/>
    </source>
</evidence>
<dbReference type="PANTHER" id="PTHR12469:SF2">
    <property type="entry name" value="SUCCINATE DEHYDROGENASE ASSEMBLY FACTOR 2, MITOCHONDRIAL"/>
    <property type="match status" value="1"/>
</dbReference>
<dbReference type="InterPro" id="IPR036714">
    <property type="entry name" value="SDH_sf"/>
</dbReference>
<dbReference type="Proteomes" id="UP001597521">
    <property type="component" value="Unassembled WGS sequence"/>
</dbReference>
<accession>A0ABW5QET9</accession>
<reference evidence="5" key="1">
    <citation type="journal article" date="2019" name="Int. J. Syst. Evol. Microbiol.">
        <title>The Global Catalogue of Microorganisms (GCM) 10K type strain sequencing project: providing services to taxonomists for standard genome sequencing and annotation.</title>
        <authorList>
            <consortium name="The Broad Institute Genomics Platform"/>
            <consortium name="The Broad Institute Genome Sequencing Center for Infectious Disease"/>
            <person name="Wu L."/>
            <person name="Ma J."/>
        </authorList>
    </citation>
    <scope>NUCLEOTIDE SEQUENCE [LARGE SCALE GENOMIC DNA]</scope>
    <source>
        <strain evidence="5">CCM 7427</strain>
    </source>
</reference>
<name>A0ABW5QET9_9HYPH</name>
<dbReference type="PANTHER" id="PTHR12469">
    <property type="entry name" value="PROTEIN EMI5 HOMOLOG, MITOCHONDRIAL"/>
    <property type="match status" value="1"/>
</dbReference>
<comment type="caution">
    <text evidence="4">The sequence shown here is derived from an EMBL/GenBank/DDBJ whole genome shotgun (WGS) entry which is preliminary data.</text>
</comment>
<evidence type="ECO:0000256" key="3">
    <source>
        <dbReference type="ARBA" id="ARBA00023186"/>
    </source>
</evidence>
<gene>
    <name evidence="4" type="ORF">ACFSX5_00665</name>
</gene>
<dbReference type="Pfam" id="PF03937">
    <property type="entry name" value="Sdh5"/>
    <property type="match status" value="1"/>
</dbReference>
<keyword evidence="5" id="KW-1185">Reference proteome</keyword>
<dbReference type="EMBL" id="JBHUNP010000001">
    <property type="protein sequence ID" value="MFD2646300.1"/>
    <property type="molecule type" value="Genomic_DNA"/>
</dbReference>
<comment type="similarity">
    <text evidence="1">Belongs to the SdhE FAD assembly factor family.</text>
</comment>
<sequence length="110" mass="12858">MRVRTPAHPQPLSIMVRRMTAGEDIAMRRKRLRYRAWHRGTREMDLVLGPFADAEIEGLDTVELDRLERLMDEEDPALLTWVLGQAEPPAHVDSEFLERVIRSHRQRMSA</sequence>
<proteinExistence type="inferred from homology"/>
<dbReference type="SUPFAM" id="SSF109910">
    <property type="entry name" value="YgfY-like"/>
    <property type="match status" value="1"/>
</dbReference>
<evidence type="ECO:0000313" key="5">
    <source>
        <dbReference type="Proteomes" id="UP001597521"/>
    </source>
</evidence>
<dbReference type="Gene3D" id="1.10.150.250">
    <property type="entry name" value="Flavinator of succinate dehydrogenase"/>
    <property type="match status" value="1"/>
</dbReference>
<evidence type="ECO:0000313" key="4">
    <source>
        <dbReference type="EMBL" id="MFD2646300.1"/>
    </source>
</evidence>
<evidence type="ECO:0000256" key="2">
    <source>
        <dbReference type="ARBA" id="ARBA00019418"/>
    </source>
</evidence>
<protein>
    <recommendedName>
        <fullName evidence="2">FAD assembly factor SdhE</fullName>
    </recommendedName>
</protein>
<dbReference type="RefSeq" id="WP_386830808.1">
    <property type="nucleotide sequence ID" value="NZ_JBHUNP010000001.1"/>
</dbReference>
<keyword evidence="3" id="KW-0143">Chaperone</keyword>
<organism evidence="4 5">
    <name type="scientific">Devosia albogilva</name>
    <dbReference type="NCBI Taxonomy" id="429726"/>
    <lineage>
        <taxon>Bacteria</taxon>
        <taxon>Pseudomonadati</taxon>
        <taxon>Pseudomonadota</taxon>
        <taxon>Alphaproteobacteria</taxon>
        <taxon>Hyphomicrobiales</taxon>
        <taxon>Devosiaceae</taxon>
        <taxon>Devosia</taxon>
    </lineage>
</organism>
<dbReference type="InterPro" id="IPR005631">
    <property type="entry name" value="SDH"/>
</dbReference>